<sequence>MHGIWNMMYSFLHGAMYVLHPIWREKCLEKLEEVNDVLMDVIENHKNGDFEEQGILCDELDTYKSMLGTYALPLARDKKRMQYIIKWWETFGAYMPNLQRLAPRIPSKETCTSPCKKNWSTFYLIHTRMRIFYVLLFPMMM</sequence>
<gene>
    <name evidence="1" type="ORF">KP509_28G024700</name>
</gene>
<dbReference type="InterPro" id="IPR012337">
    <property type="entry name" value="RNaseH-like_sf"/>
</dbReference>
<dbReference type="OrthoDB" id="651094at2759"/>
<dbReference type="EMBL" id="CM035433">
    <property type="protein sequence ID" value="KAH7293402.1"/>
    <property type="molecule type" value="Genomic_DNA"/>
</dbReference>
<dbReference type="Proteomes" id="UP000825935">
    <property type="component" value="Chromosome 28"/>
</dbReference>
<dbReference type="SUPFAM" id="SSF53098">
    <property type="entry name" value="Ribonuclease H-like"/>
    <property type="match status" value="1"/>
</dbReference>
<reference evidence="1" key="1">
    <citation type="submission" date="2021-08" db="EMBL/GenBank/DDBJ databases">
        <title>WGS assembly of Ceratopteris richardii.</title>
        <authorList>
            <person name="Marchant D.B."/>
            <person name="Chen G."/>
            <person name="Jenkins J."/>
            <person name="Shu S."/>
            <person name="Leebens-Mack J."/>
            <person name="Grimwood J."/>
            <person name="Schmutz J."/>
            <person name="Soltis P."/>
            <person name="Soltis D."/>
            <person name="Chen Z.-H."/>
        </authorList>
    </citation>
    <scope>NUCLEOTIDE SEQUENCE</scope>
    <source>
        <strain evidence="1">Whitten #5841</strain>
        <tissue evidence="1">Leaf</tissue>
    </source>
</reference>
<keyword evidence="2" id="KW-1185">Reference proteome</keyword>
<dbReference type="AlphaFoldDB" id="A0A8T2RAF9"/>
<organism evidence="1 2">
    <name type="scientific">Ceratopteris richardii</name>
    <name type="common">Triangle waterfern</name>
    <dbReference type="NCBI Taxonomy" id="49495"/>
    <lineage>
        <taxon>Eukaryota</taxon>
        <taxon>Viridiplantae</taxon>
        <taxon>Streptophyta</taxon>
        <taxon>Embryophyta</taxon>
        <taxon>Tracheophyta</taxon>
        <taxon>Polypodiopsida</taxon>
        <taxon>Polypodiidae</taxon>
        <taxon>Polypodiales</taxon>
        <taxon>Pteridineae</taxon>
        <taxon>Pteridaceae</taxon>
        <taxon>Parkerioideae</taxon>
        <taxon>Ceratopteris</taxon>
    </lineage>
</organism>
<evidence type="ECO:0000313" key="2">
    <source>
        <dbReference type="Proteomes" id="UP000825935"/>
    </source>
</evidence>
<proteinExistence type="predicted"/>
<accession>A0A8T2RAF9</accession>
<evidence type="ECO:0000313" key="1">
    <source>
        <dbReference type="EMBL" id="KAH7293402.1"/>
    </source>
</evidence>
<protein>
    <submittedName>
        <fullName evidence="1">Uncharacterized protein</fullName>
    </submittedName>
</protein>
<comment type="caution">
    <text evidence="1">The sequence shown here is derived from an EMBL/GenBank/DDBJ whole genome shotgun (WGS) entry which is preliminary data.</text>
</comment>
<name>A0A8T2RAF9_CERRI</name>